<dbReference type="OrthoDB" id="7927421at2759"/>
<name>A0A1I8P7I1_STOCA</name>
<feature type="coiled-coil region" evidence="1">
    <location>
        <begin position="73"/>
        <end position="100"/>
    </location>
</feature>
<proteinExistence type="predicted"/>
<dbReference type="Proteomes" id="UP000095300">
    <property type="component" value="Unassembled WGS sequence"/>
</dbReference>
<dbReference type="EnsemblMetazoa" id="SCAU005535-RA">
    <property type="protein sequence ID" value="SCAU005535-PA"/>
    <property type="gene ID" value="SCAU005535"/>
</dbReference>
<sequence>MNDYKETVTEDHIKLVESINNRVNSIYKQLSEFEECIDPNTSEDFGDSYNKIMDLLESLDDIQEAAQMLRPYNLNLRLRQQSLEEQIKCLEQSVHLMKLETGKMSKNPEEMGE</sequence>
<protein>
    <submittedName>
        <fullName evidence="2">Uncharacterized protein</fullName>
    </submittedName>
</protein>
<dbReference type="VEuPathDB" id="VectorBase:SCAU005535"/>
<gene>
    <name evidence="2" type="primary">106090522</name>
</gene>
<dbReference type="KEGG" id="scac:106090522"/>
<dbReference type="AlphaFoldDB" id="A0A1I8P7I1"/>
<evidence type="ECO:0000313" key="3">
    <source>
        <dbReference type="Proteomes" id="UP000095300"/>
    </source>
</evidence>
<evidence type="ECO:0000313" key="2">
    <source>
        <dbReference type="EnsemblMetazoa" id="SCAU005535-PA"/>
    </source>
</evidence>
<keyword evidence="3" id="KW-1185">Reference proteome</keyword>
<accession>A0A1I8P7I1</accession>
<organism evidence="2 3">
    <name type="scientific">Stomoxys calcitrans</name>
    <name type="common">Stable fly</name>
    <name type="synonym">Conops calcitrans</name>
    <dbReference type="NCBI Taxonomy" id="35570"/>
    <lineage>
        <taxon>Eukaryota</taxon>
        <taxon>Metazoa</taxon>
        <taxon>Ecdysozoa</taxon>
        <taxon>Arthropoda</taxon>
        <taxon>Hexapoda</taxon>
        <taxon>Insecta</taxon>
        <taxon>Pterygota</taxon>
        <taxon>Neoptera</taxon>
        <taxon>Endopterygota</taxon>
        <taxon>Diptera</taxon>
        <taxon>Brachycera</taxon>
        <taxon>Muscomorpha</taxon>
        <taxon>Muscoidea</taxon>
        <taxon>Muscidae</taxon>
        <taxon>Stomoxys</taxon>
    </lineage>
</organism>
<reference evidence="2" key="1">
    <citation type="submission" date="2020-05" db="UniProtKB">
        <authorList>
            <consortium name="EnsemblMetazoa"/>
        </authorList>
    </citation>
    <scope>IDENTIFICATION</scope>
    <source>
        <strain evidence="2">USDA</strain>
    </source>
</reference>
<evidence type="ECO:0000256" key="1">
    <source>
        <dbReference type="SAM" id="Coils"/>
    </source>
</evidence>
<keyword evidence="1" id="KW-0175">Coiled coil</keyword>